<name>A0A0C9R4E8_AMBAM</name>
<dbReference type="EMBL" id="GBZX01000860">
    <property type="protein sequence ID" value="JAG91880.1"/>
    <property type="molecule type" value="mRNA"/>
</dbReference>
<feature type="signal peptide" evidence="1">
    <location>
        <begin position="1"/>
        <end position="21"/>
    </location>
</feature>
<feature type="chain" id="PRO_5002201715" evidence="1">
    <location>
        <begin position="22"/>
        <end position="114"/>
    </location>
</feature>
<proteinExistence type="evidence at transcript level"/>
<evidence type="ECO:0000313" key="2">
    <source>
        <dbReference type="EMBL" id="JAG91880.1"/>
    </source>
</evidence>
<reference evidence="2" key="1">
    <citation type="journal article" date="2015" name="PLoS ONE">
        <title>An Insight into the Sialome of the Lone Star Tick, Amblyomma americanum, with a Glimpse on Its Time Dependent Gene Expression.</title>
        <authorList>
            <person name="Karim S."/>
            <person name="Ribeiro J.M."/>
        </authorList>
    </citation>
    <scope>NUCLEOTIDE SEQUENCE</scope>
    <source>
        <tissue evidence="2">Salivary gland</tissue>
    </source>
</reference>
<organism evidence="2">
    <name type="scientific">Amblyomma americanum</name>
    <name type="common">Lone star tick</name>
    <dbReference type="NCBI Taxonomy" id="6943"/>
    <lineage>
        <taxon>Eukaryota</taxon>
        <taxon>Metazoa</taxon>
        <taxon>Ecdysozoa</taxon>
        <taxon>Arthropoda</taxon>
        <taxon>Chelicerata</taxon>
        <taxon>Arachnida</taxon>
        <taxon>Acari</taxon>
        <taxon>Parasitiformes</taxon>
        <taxon>Ixodida</taxon>
        <taxon>Ixodoidea</taxon>
        <taxon>Ixodidae</taxon>
        <taxon>Amblyomminae</taxon>
        <taxon>Amblyomma</taxon>
    </lineage>
</organism>
<dbReference type="AlphaFoldDB" id="A0A0C9R4E8"/>
<accession>A0A0C9R4E8</accession>
<protein>
    <submittedName>
        <fullName evidence="2">Putative secreted protein</fullName>
    </submittedName>
</protein>
<keyword evidence="1" id="KW-0732">Signal</keyword>
<evidence type="ECO:0000256" key="1">
    <source>
        <dbReference type="SAM" id="SignalP"/>
    </source>
</evidence>
<sequence length="114" mass="13082">MKIFMPLALVVIFALFDFSRAEDEPAEDEPAETMADSMYRQFCNMTTEVKKSLLLCLAQRLPEVVQEIKNKNYDLHTLSDTVCQAEDRRFPEELLLHVGKVLPYISLCLQSPEA</sequence>